<organism evidence="1 2">
    <name type="scientific">Novipirellula artificiosorum</name>
    <dbReference type="NCBI Taxonomy" id="2528016"/>
    <lineage>
        <taxon>Bacteria</taxon>
        <taxon>Pseudomonadati</taxon>
        <taxon>Planctomycetota</taxon>
        <taxon>Planctomycetia</taxon>
        <taxon>Pirellulales</taxon>
        <taxon>Pirellulaceae</taxon>
        <taxon>Novipirellula</taxon>
    </lineage>
</organism>
<dbReference type="EMBL" id="SJPV01000003">
    <property type="protein sequence ID" value="TWU39572.1"/>
    <property type="molecule type" value="Genomic_DNA"/>
</dbReference>
<evidence type="ECO:0000313" key="1">
    <source>
        <dbReference type="EMBL" id="TWU39572.1"/>
    </source>
</evidence>
<proteinExistence type="predicted"/>
<sequence>MWSATVAVVVESKRLRLLFAVIIGLVLIAPAVDVRAAIGQEPNSAKQHYVPFAILRYERAELCSTESELLPTGFVLTPIPAEEANKAKMVVSAAFEIGTPLLRNLRLVLSHDAGSKTPSWRTIPRASVSSQTLLTGIPFDTSLSAPLKWRPTVDPVRAKHTFRDLMRMHDELQEILDAEK</sequence>
<comment type="caution">
    <text evidence="1">The sequence shown here is derived from an EMBL/GenBank/DDBJ whole genome shotgun (WGS) entry which is preliminary data.</text>
</comment>
<reference evidence="1 2" key="1">
    <citation type="submission" date="2019-02" db="EMBL/GenBank/DDBJ databases">
        <title>Deep-cultivation of Planctomycetes and their phenomic and genomic characterization uncovers novel biology.</title>
        <authorList>
            <person name="Wiegand S."/>
            <person name="Jogler M."/>
            <person name="Boedeker C."/>
            <person name="Pinto D."/>
            <person name="Vollmers J."/>
            <person name="Rivas-Marin E."/>
            <person name="Kohn T."/>
            <person name="Peeters S.H."/>
            <person name="Heuer A."/>
            <person name="Rast P."/>
            <person name="Oberbeckmann S."/>
            <person name="Bunk B."/>
            <person name="Jeske O."/>
            <person name="Meyerdierks A."/>
            <person name="Storesund J.E."/>
            <person name="Kallscheuer N."/>
            <person name="Luecker S."/>
            <person name="Lage O.M."/>
            <person name="Pohl T."/>
            <person name="Merkel B.J."/>
            <person name="Hornburger P."/>
            <person name="Mueller R.-W."/>
            <person name="Bruemmer F."/>
            <person name="Labrenz M."/>
            <person name="Spormann A.M."/>
            <person name="Op Den Camp H."/>
            <person name="Overmann J."/>
            <person name="Amann R."/>
            <person name="Jetten M.S.M."/>
            <person name="Mascher T."/>
            <person name="Medema M.H."/>
            <person name="Devos D.P."/>
            <person name="Kaster A.-K."/>
            <person name="Ovreas L."/>
            <person name="Rohde M."/>
            <person name="Galperin M.Y."/>
            <person name="Jogler C."/>
        </authorList>
    </citation>
    <scope>NUCLEOTIDE SEQUENCE [LARGE SCALE GENOMIC DNA]</scope>
    <source>
        <strain evidence="1 2">Poly41</strain>
    </source>
</reference>
<accession>A0A5C6DSC2</accession>
<gene>
    <name evidence="1" type="ORF">Poly41_24270</name>
</gene>
<name>A0A5C6DSC2_9BACT</name>
<dbReference type="Proteomes" id="UP000319143">
    <property type="component" value="Unassembled WGS sequence"/>
</dbReference>
<keyword evidence="2" id="KW-1185">Reference proteome</keyword>
<evidence type="ECO:0000313" key="2">
    <source>
        <dbReference type="Proteomes" id="UP000319143"/>
    </source>
</evidence>
<protein>
    <submittedName>
        <fullName evidence="1">Uncharacterized protein</fullName>
    </submittedName>
</protein>
<dbReference type="AlphaFoldDB" id="A0A5C6DSC2"/>